<keyword evidence="6 10" id="KW-1133">Transmembrane helix</keyword>
<dbReference type="Pfam" id="PF08345">
    <property type="entry name" value="YscJ_FliF_C"/>
    <property type="match status" value="1"/>
</dbReference>
<dbReference type="PANTHER" id="PTHR30046:SF0">
    <property type="entry name" value="FLAGELLAR M-RING PROTEIN"/>
    <property type="match status" value="1"/>
</dbReference>
<comment type="similarity">
    <text evidence="3">Belongs to the FliF family.</text>
</comment>
<evidence type="ECO:0000256" key="1">
    <source>
        <dbReference type="ARBA" id="ARBA00004117"/>
    </source>
</evidence>
<comment type="subcellular location">
    <subcellularLocation>
        <location evidence="1">Bacterial flagellum basal body</location>
    </subcellularLocation>
    <subcellularLocation>
        <location evidence="2">Cell membrane</location>
        <topology evidence="2">Multi-pass membrane protein</topology>
    </subcellularLocation>
</comment>
<dbReference type="InterPro" id="IPR045851">
    <property type="entry name" value="AMP-bd_C_sf"/>
</dbReference>
<dbReference type="PIRSF" id="PIRSF004862">
    <property type="entry name" value="FliF"/>
    <property type="match status" value="1"/>
</dbReference>
<evidence type="ECO:0000256" key="8">
    <source>
        <dbReference type="ARBA" id="ARBA00023143"/>
    </source>
</evidence>
<name>A0A3B0Z760_9ZZZZ</name>
<evidence type="ECO:0000313" key="13">
    <source>
        <dbReference type="EMBL" id="VAW89285.1"/>
    </source>
</evidence>
<dbReference type="GO" id="GO:0009431">
    <property type="term" value="C:bacterial-type flagellum basal body, MS ring"/>
    <property type="evidence" value="ECO:0007669"/>
    <property type="project" value="InterPro"/>
</dbReference>
<feature type="domain" description="Flagellar M-ring N-terminal" evidence="11">
    <location>
        <begin position="46"/>
        <end position="221"/>
    </location>
</feature>
<keyword evidence="5 10" id="KW-0812">Transmembrane</keyword>
<proteinExistence type="inferred from homology"/>
<feature type="compositionally biased region" description="Polar residues" evidence="9">
    <location>
        <begin position="302"/>
        <end position="319"/>
    </location>
</feature>
<evidence type="ECO:0000256" key="6">
    <source>
        <dbReference type="ARBA" id="ARBA00022989"/>
    </source>
</evidence>
<keyword evidence="8" id="KW-0975">Bacterial flagellum</keyword>
<evidence type="ECO:0000256" key="10">
    <source>
        <dbReference type="SAM" id="Phobius"/>
    </source>
</evidence>
<dbReference type="InterPro" id="IPR000067">
    <property type="entry name" value="FlgMring_FliF"/>
</dbReference>
<dbReference type="GO" id="GO:0071973">
    <property type="term" value="P:bacterial-type flagellum-dependent cell motility"/>
    <property type="evidence" value="ECO:0007669"/>
    <property type="project" value="InterPro"/>
</dbReference>
<dbReference type="NCBIfam" id="TIGR00206">
    <property type="entry name" value="fliF"/>
    <property type="match status" value="1"/>
</dbReference>
<dbReference type="Gene3D" id="3.30.300.30">
    <property type="match status" value="1"/>
</dbReference>
<keyword evidence="13" id="KW-0282">Flagellum</keyword>
<keyword evidence="4" id="KW-1003">Cell membrane</keyword>
<keyword evidence="7 10" id="KW-0472">Membrane</keyword>
<dbReference type="InterPro" id="IPR006182">
    <property type="entry name" value="FliF_N_dom"/>
</dbReference>
<gene>
    <name evidence="13" type="ORF">MNBD_GAMMA17-1235</name>
</gene>
<keyword evidence="13" id="KW-0966">Cell projection</keyword>
<evidence type="ECO:0000256" key="2">
    <source>
        <dbReference type="ARBA" id="ARBA00004651"/>
    </source>
</evidence>
<evidence type="ECO:0000256" key="5">
    <source>
        <dbReference type="ARBA" id="ARBA00022692"/>
    </source>
</evidence>
<dbReference type="AlphaFoldDB" id="A0A3B0Z760"/>
<organism evidence="13">
    <name type="scientific">hydrothermal vent metagenome</name>
    <dbReference type="NCBI Taxonomy" id="652676"/>
    <lineage>
        <taxon>unclassified sequences</taxon>
        <taxon>metagenomes</taxon>
        <taxon>ecological metagenomes</taxon>
    </lineage>
</organism>
<evidence type="ECO:0000256" key="3">
    <source>
        <dbReference type="ARBA" id="ARBA00007971"/>
    </source>
</evidence>
<evidence type="ECO:0000256" key="7">
    <source>
        <dbReference type="ARBA" id="ARBA00023136"/>
    </source>
</evidence>
<dbReference type="PRINTS" id="PR01009">
    <property type="entry name" value="FLGMRINGFLIF"/>
</dbReference>
<dbReference type="Pfam" id="PF01514">
    <property type="entry name" value="YscJ_FliF"/>
    <property type="match status" value="1"/>
</dbReference>
<feature type="region of interest" description="Disordered" evidence="9">
    <location>
        <begin position="295"/>
        <end position="333"/>
    </location>
</feature>
<evidence type="ECO:0000259" key="12">
    <source>
        <dbReference type="Pfam" id="PF08345"/>
    </source>
</evidence>
<keyword evidence="13" id="KW-0969">Cilium</keyword>
<sequence>MALVKTDDVILPSKGFNGLSLLRQLGLMVGLAASVAIGVAIVQWSQDPGYRMLYSNLSEQDSADISNSLQSAAIPYKVDPNTGAILVAGNSVHEARLKLASQGLPRGGGVGFEMLDKDQGFGVSQFMEGARYQRALEGELARTISSLNRVRGARVHLAIPKQTAFARARKKPKASVTVDLFAGHILDEEQITAISHMVAASIPSLEVNDVTVIDQKGRLLTSSDSSPDMRVSSTQFNHRKRLEDYYIKRIEGILSPIVGADGVRAQVSADIDFTVTEQTQESFNPDLPAIRSEQTFEERRNGSQSLSGVPGSLSNQPPENTVVGATPEGAQGTMNSTIRATRNYELDRTISHVRSGGGNIKRLSVAVVLDDKESINENGEATRVPLSDDEITRITSLVKEAIGFNGQRGDSVNVINSVFKLPAEVEPLPEPSFMDNPGLWDTGKQVLAGAVVFFLLFGVLRPVLRELAAKGKAMPAPVMIQGQSVAGMQNDQLTLSADGGNPQQSYESNLNTARTLATQDPKRVAQVVNNWVATDGG</sequence>
<feature type="domain" description="Flagellar M-ring C-terminal" evidence="12">
    <location>
        <begin position="254"/>
        <end position="419"/>
    </location>
</feature>
<protein>
    <submittedName>
        <fullName evidence="13">Flagellar M-ring protein FliF</fullName>
    </submittedName>
</protein>
<dbReference type="InterPro" id="IPR013556">
    <property type="entry name" value="Flag_M-ring_C"/>
</dbReference>
<dbReference type="InterPro" id="IPR043427">
    <property type="entry name" value="YscJ/FliF"/>
</dbReference>
<dbReference type="PANTHER" id="PTHR30046">
    <property type="entry name" value="FLAGELLAR M-RING PROTEIN"/>
    <property type="match status" value="1"/>
</dbReference>
<reference evidence="13" key="1">
    <citation type="submission" date="2018-06" db="EMBL/GenBank/DDBJ databases">
        <authorList>
            <person name="Zhirakovskaya E."/>
        </authorList>
    </citation>
    <scope>NUCLEOTIDE SEQUENCE</scope>
</reference>
<dbReference type="GO" id="GO:0003774">
    <property type="term" value="F:cytoskeletal motor activity"/>
    <property type="evidence" value="ECO:0007669"/>
    <property type="project" value="InterPro"/>
</dbReference>
<dbReference type="EMBL" id="UOFQ01000129">
    <property type="protein sequence ID" value="VAW89285.1"/>
    <property type="molecule type" value="Genomic_DNA"/>
</dbReference>
<dbReference type="GO" id="GO:0005886">
    <property type="term" value="C:plasma membrane"/>
    <property type="evidence" value="ECO:0007669"/>
    <property type="project" value="UniProtKB-SubCell"/>
</dbReference>
<evidence type="ECO:0000259" key="11">
    <source>
        <dbReference type="Pfam" id="PF01514"/>
    </source>
</evidence>
<evidence type="ECO:0000256" key="9">
    <source>
        <dbReference type="SAM" id="MobiDB-lite"/>
    </source>
</evidence>
<feature type="transmembrane region" description="Helical" evidence="10">
    <location>
        <begin position="21"/>
        <end position="44"/>
    </location>
</feature>
<evidence type="ECO:0000256" key="4">
    <source>
        <dbReference type="ARBA" id="ARBA00022475"/>
    </source>
</evidence>
<accession>A0A3B0Z760</accession>